<dbReference type="EC" id="2.3.1.181" evidence="5"/>
<dbReference type="Pfam" id="PF21948">
    <property type="entry name" value="LplA-B_cat"/>
    <property type="match status" value="1"/>
</dbReference>
<feature type="binding site" evidence="5">
    <location>
        <begin position="79"/>
        <end position="86"/>
    </location>
    <ligand>
        <name>substrate</name>
    </ligand>
</feature>
<comment type="similarity">
    <text evidence="5">Belongs to the LipB family.</text>
</comment>
<dbReference type="NCBIfam" id="TIGR00214">
    <property type="entry name" value="lipB"/>
    <property type="match status" value="1"/>
</dbReference>
<keyword evidence="2 5" id="KW-0808">Transferase</keyword>
<dbReference type="RefSeq" id="WP_353865375.1">
    <property type="nucleotide sequence ID" value="NZ_CP088295.1"/>
</dbReference>
<dbReference type="PROSITE" id="PS51733">
    <property type="entry name" value="BPL_LPL_CATALYTIC"/>
    <property type="match status" value="1"/>
</dbReference>
<comment type="catalytic activity">
    <reaction evidence="5">
        <text>octanoyl-[ACP] + L-lysyl-[protein] = N(6)-octanoyl-L-lysyl-[protein] + holo-[ACP] + H(+)</text>
        <dbReference type="Rhea" id="RHEA:17665"/>
        <dbReference type="Rhea" id="RHEA-COMP:9636"/>
        <dbReference type="Rhea" id="RHEA-COMP:9685"/>
        <dbReference type="Rhea" id="RHEA-COMP:9752"/>
        <dbReference type="Rhea" id="RHEA-COMP:9928"/>
        <dbReference type="ChEBI" id="CHEBI:15378"/>
        <dbReference type="ChEBI" id="CHEBI:29969"/>
        <dbReference type="ChEBI" id="CHEBI:64479"/>
        <dbReference type="ChEBI" id="CHEBI:78463"/>
        <dbReference type="ChEBI" id="CHEBI:78809"/>
        <dbReference type="EC" id="2.3.1.181"/>
    </reaction>
</comment>
<keyword evidence="3 5" id="KW-0012">Acyltransferase</keyword>
<feature type="domain" description="BPL/LPL catalytic" evidence="6">
    <location>
        <begin position="34"/>
        <end position="219"/>
    </location>
</feature>
<dbReference type="GO" id="GO:0033819">
    <property type="term" value="F:lipoyl(octanoyl) transferase activity"/>
    <property type="evidence" value="ECO:0007669"/>
    <property type="project" value="UniProtKB-EC"/>
</dbReference>
<comment type="pathway">
    <text evidence="1 5">Protein modification; protein lipoylation via endogenous pathway; protein N(6)-(lipoyl)lysine from octanoyl-[acyl-carrier-protein]: step 1/2.</text>
</comment>
<evidence type="ECO:0000313" key="8">
    <source>
        <dbReference type="Proteomes" id="UP001058860"/>
    </source>
</evidence>
<evidence type="ECO:0000313" key="7">
    <source>
        <dbReference type="EMBL" id="UUY04897.1"/>
    </source>
</evidence>
<dbReference type="EMBL" id="CP088295">
    <property type="protein sequence ID" value="UUY04897.1"/>
    <property type="molecule type" value="Genomic_DNA"/>
</dbReference>
<name>A0ABY5PKM4_9ACTN</name>
<feature type="site" description="Lowers pKa of active site Cys" evidence="5">
    <location>
        <position position="144"/>
    </location>
</feature>
<accession>A0ABY5PKM4</accession>
<dbReference type="Proteomes" id="UP001058860">
    <property type="component" value="Chromosome"/>
</dbReference>
<keyword evidence="8" id="KW-1185">Reference proteome</keyword>
<feature type="binding site" evidence="5">
    <location>
        <begin position="160"/>
        <end position="162"/>
    </location>
    <ligand>
        <name>substrate</name>
    </ligand>
</feature>
<dbReference type="InterPro" id="IPR045864">
    <property type="entry name" value="aa-tRNA-synth_II/BPL/LPL"/>
</dbReference>
<evidence type="ECO:0000259" key="6">
    <source>
        <dbReference type="PROSITE" id="PS51733"/>
    </source>
</evidence>
<organism evidence="7 8">
    <name type="scientific">Svornostia abyssi</name>
    <dbReference type="NCBI Taxonomy" id="2898438"/>
    <lineage>
        <taxon>Bacteria</taxon>
        <taxon>Bacillati</taxon>
        <taxon>Actinomycetota</taxon>
        <taxon>Thermoleophilia</taxon>
        <taxon>Solirubrobacterales</taxon>
        <taxon>Baekduiaceae</taxon>
        <taxon>Svornostia</taxon>
    </lineage>
</organism>
<dbReference type="InterPro" id="IPR004143">
    <property type="entry name" value="BPL_LPL_catalytic"/>
</dbReference>
<proteinExistence type="inferred from homology"/>
<dbReference type="NCBIfam" id="NF010925">
    <property type="entry name" value="PRK14345.1"/>
    <property type="match status" value="1"/>
</dbReference>
<dbReference type="PANTHER" id="PTHR10993">
    <property type="entry name" value="OCTANOYLTRANSFERASE"/>
    <property type="match status" value="1"/>
</dbReference>
<dbReference type="InterPro" id="IPR000544">
    <property type="entry name" value="Octanoyltransferase"/>
</dbReference>
<comment type="miscellaneous">
    <text evidence="5">In the reaction, the free carboxyl group of octanoic acid is attached via an amide linkage to the epsilon-amino group of a specific lysine residue of lipoyl domains of lipoate-dependent enzymes.</text>
</comment>
<comment type="function">
    <text evidence="4 5">Catalyzes the transfer of endogenously produced octanoic acid from octanoyl-acyl-carrier-protein onto the lipoyl domains of lipoate-dependent enzymes. Lipoyl-ACP can also act as a substrate although octanoyl-ACP is likely to be the physiological substrate.</text>
</comment>
<feature type="active site" description="Acyl-thioester intermediate" evidence="5">
    <location>
        <position position="178"/>
    </location>
</feature>
<evidence type="ECO:0000256" key="1">
    <source>
        <dbReference type="ARBA" id="ARBA00004821"/>
    </source>
</evidence>
<comment type="subcellular location">
    <subcellularLocation>
        <location evidence="5">Cytoplasm</location>
    </subcellularLocation>
</comment>
<evidence type="ECO:0000256" key="3">
    <source>
        <dbReference type="ARBA" id="ARBA00023315"/>
    </source>
</evidence>
<dbReference type="HAMAP" id="MF_00013">
    <property type="entry name" value="LipB"/>
    <property type="match status" value="1"/>
</dbReference>
<dbReference type="SUPFAM" id="SSF55681">
    <property type="entry name" value="Class II aaRS and biotin synthetases"/>
    <property type="match status" value="1"/>
</dbReference>
<keyword evidence="5" id="KW-0963">Cytoplasm</keyword>
<dbReference type="PANTHER" id="PTHR10993:SF7">
    <property type="entry name" value="LIPOYLTRANSFERASE 2, MITOCHONDRIAL-RELATED"/>
    <property type="match status" value="1"/>
</dbReference>
<gene>
    <name evidence="5 7" type="primary">lipB</name>
    <name evidence="7" type="ORF">LRS13_05050</name>
</gene>
<evidence type="ECO:0000256" key="4">
    <source>
        <dbReference type="ARBA" id="ARBA00024732"/>
    </source>
</evidence>
<dbReference type="CDD" id="cd16444">
    <property type="entry name" value="LipB"/>
    <property type="match status" value="1"/>
</dbReference>
<dbReference type="Gene3D" id="3.30.930.10">
    <property type="entry name" value="Bira Bifunctional Protein, Domain 2"/>
    <property type="match status" value="1"/>
</dbReference>
<evidence type="ECO:0000256" key="2">
    <source>
        <dbReference type="ARBA" id="ARBA00022679"/>
    </source>
</evidence>
<reference evidence="8" key="1">
    <citation type="submission" date="2021-11" db="EMBL/GenBank/DDBJ databases">
        <title>Cultivation dependent microbiological survey of springs from the worlds oldest radium mine currently devoted to the extraction of radon-saturated water.</title>
        <authorList>
            <person name="Kapinusova G."/>
            <person name="Smrhova T."/>
            <person name="Strejcek M."/>
            <person name="Suman J."/>
            <person name="Jani K."/>
            <person name="Pajer P."/>
            <person name="Uhlik O."/>
        </authorList>
    </citation>
    <scope>NUCLEOTIDE SEQUENCE [LARGE SCALE GENOMIC DNA]</scope>
    <source>
        <strain evidence="8">J379</strain>
    </source>
</reference>
<feature type="binding site" evidence="5">
    <location>
        <begin position="147"/>
        <end position="149"/>
    </location>
    <ligand>
        <name>substrate</name>
    </ligand>
</feature>
<evidence type="ECO:0000256" key="5">
    <source>
        <dbReference type="HAMAP-Rule" id="MF_00013"/>
    </source>
</evidence>
<protein>
    <recommendedName>
        <fullName evidence="5">Octanoyltransferase</fullName>
        <ecNumber evidence="5">2.3.1.181</ecNumber>
    </recommendedName>
    <alternativeName>
        <fullName evidence="5">Lipoate-protein ligase B</fullName>
    </alternativeName>
    <alternativeName>
        <fullName evidence="5">Lipoyl/octanoyl transferase</fullName>
    </alternativeName>
    <alternativeName>
        <fullName evidence="5">Octanoyl-[acyl-carrier-protein]-protein N-octanoyltransferase</fullName>
    </alternativeName>
</protein>
<sequence length="238" mass="26379">MATRPELWVCQLGLVEYREALELQTRLRAARIEGRIPDTLLLLEHPPVYTRGRRTEAGELPFGADWYAERGIDIADVDRGGHVTYHGPGMLTGYTIMRVPQVHPFVHTLEGALMAALTEQGIAVRRRESTARENLTGVWVEDRKIASIGLHLSRGYAMHGFAINVVNDLEPFTWIKPCGMDVQMTSVAAELGAGCGDDPLDCMRRRTAHAVAEAYRLRQRLVSRARLEALAASAPTPA</sequence>